<dbReference type="EMBL" id="UZAN01070786">
    <property type="protein sequence ID" value="VDP94978.1"/>
    <property type="molecule type" value="Genomic_DNA"/>
</dbReference>
<evidence type="ECO:0000313" key="8">
    <source>
        <dbReference type="Proteomes" id="UP000272942"/>
    </source>
</evidence>
<sequence length="298" mass="33558">MEHTGILSLILPDELAETVHDHIVITVNGEKCQIPLEITPPRPSLVIPDLVDFGLLVQENKVIHRTVWLKNEGLKPGTFRIGASLNTLLEIVPHTGTINEKSSLELTVGFIPKTTQKLNELLSVELEGRETAQLRIVGEVIQPGFALVPYTHSLNKIGPGTAHKSMRRICFKAMYYNTDRFCRWYLCNQSPKETDFVSVLCDQTNPSVTRKKLADVPTTAEACFDSLIDMVPCHGQLEPYGRIPVQFRLRPRWPRPQYGFQSSPEQPPQKSFSVYLRITKVGLVSARQSELTGQYIGR</sequence>
<evidence type="ECO:0000256" key="5">
    <source>
        <dbReference type="ARBA" id="ARBA00023273"/>
    </source>
</evidence>
<proteinExistence type="predicted"/>
<evidence type="ECO:0000256" key="4">
    <source>
        <dbReference type="ARBA" id="ARBA00023069"/>
    </source>
</evidence>
<evidence type="ECO:0000313" key="9">
    <source>
        <dbReference type="WBParaSite" id="ECPE_0001771901-mRNA-1"/>
    </source>
</evidence>
<dbReference type="Pfam" id="PF22544">
    <property type="entry name" value="HYDIN_VesB_CFA65-like_Ig"/>
    <property type="match status" value="1"/>
</dbReference>
<feature type="domain" description="HYDIN/VesB/CFA65-like Ig-like" evidence="6">
    <location>
        <begin position="46"/>
        <end position="138"/>
    </location>
</feature>
<reference evidence="7 8" key="2">
    <citation type="submission" date="2018-11" db="EMBL/GenBank/DDBJ databases">
        <authorList>
            <consortium name="Pathogen Informatics"/>
        </authorList>
    </citation>
    <scope>NUCLEOTIDE SEQUENCE [LARGE SCALE GENOMIC DNA]</scope>
    <source>
        <strain evidence="7 8">Egypt</strain>
    </source>
</reference>
<dbReference type="AlphaFoldDB" id="A0A183BEN9"/>
<evidence type="ECO:0000313" key="7">
    <source>
        <dbReference type="EMBL" id="VDP94978.1"/>
    </source>
</evidence>
<dbReference type="WBParaSite" id="ECPE_0001771901-mRNA-1">
    <property type="protein sequence ID" value="ECPE_0001771901-mRNA-1"/>
    <property type="gene ID" value="ECPE_0001771901"/>
</dbReference>
<organism evidence="9">
    <name type="scientific">Echinostoma caproni</name>
    <dbReference type="NCBI Taxonomy" id="27848"/>
    <lineage>
        <taxon>Eukaryota</taxon>
        <taxon>Metazoa</taxon>
        <taxon>Spiralia</taxon>
        <taxon>Lophotrochozoa</taxon>
        <taxon>Platyhelminthes</taxon>
        <taxon>Trematoda</taxon>
        <taxon>Digenea</taxon>
        <taxon>Plagiorchiida</taxon>
        <taxon>Echinostomata</taxon>
        <taxon>Echinostomatoidea</taxon>
        <taxon>Echinostomatidae</taxon>
        <taxon>Echinostoma</taxon>
    </lineage>
</organism>
<protein>
    <submittedName>
        <fullName evidence="9">Hydrocephalus-inducing protein homolog</fullName>
    </submittedName>
</protein>
<dbReference type="InterPro" id="IPR053879">
    <property type="entry name" value="HYDIN_VesB_CFA65-like_Ig"/>
</dbReference>
<dbReference type="PANTHER" id="PTHR45912">
    <property type="entry name" value="CILIA- AND FLAGELLA-ASSOCIATED PROTEIN 47"/>
    <property type="match status" value="1"/>
</dbReference>
<keyword evidence="8" id="KW-1185">Reference proteome</keyword>
<dbReference type="GO" id="GO:0060271">
    <property type="term" value="P:cilium assembly"/>
    <property type="evidence" value="ECO:0007669"/>
    <property type="project" value="TreeGrafter"/>
</dbReference>
<evidence type="ECO:0000256" key="3">
    <source>
        <dbReference type="ARBA" id="ARBA00022490"/>
    </source>
</evidence>
<gene>
    <name evidence="7" type="ORF">ECPE_LOCUS17674</name>
</gene>
<keyword evidence="5" id="KW-0966">Cell projection</keyword>
<dbReference type="GO" id="GO:0005929">
    <property type="term" value="C:cilium"/>
    <property type="evidence" value="ECO:0007669"/>
    <property type="project" value="TreeGrafter"/>
</dbReference>
<dbReference type="OrthoDB" id="10060824at2759"/>
<keyword evidence="4" id="KW-0969">Cilium</keyword>
<evidence type="ECO:0000256" key="2">
    <source>
        <dbReference type="ARBA" id="ARBA00004496"/>
    </source>
</evidence>
<name>A0A183BEN9_9TREM</name>
<keyword evidence="3" id="KW-0963">Cytoplasm</keyword>
<accession>A0A183BEN9</accession>
<reference evidence="9" key="1">
    <citation type="submission" date="2016-06" db="UniProtKB">
        <authorList>
            <consortium name="WormBaseParasite"/>
        </authorList>
    </citation>
    <scope>IDENTIFICATION</scope>
</reference>
<dbReference type="Proteomes" id="UP000272942">
    <property type="component" value="Unassembled WGS sequence"/>
</dbReference>
<dbReference type="InterPro" id="IPR013783">
    <property type="entry name" value="Ig-like_fold"/>
</dbReference>
<dbReference type="Gene3D" id="2.60.40.10">
    <property type="entry name" value="Immunoglobulins"/>
    <property type="match status" value="1"/>
</dbReference>
<comment type="subcellular location">
    <subcellularLocation>
        <location evidence="1">Cell projection</location>
        <location evidence="1">Cilium</location>
    </subcellularLocation>
    <subcellularLocation>
        <location evidence="2">Cytoplasm</location>
    </subcellularLocation>
</comment>
<evidence type="ECO:0000259" key="6">
    <source>
        <dbReference type="Pfam" id="PF22544"/>
    </source>
</evidence>
<dbReference type="PANTHER" id="PTHR45912:SF3">
    <property type="entry name" value="CILIA- AND FLAGELLA-ASSOCIATED PROTEIN 47"/>
    <property type="match status" value="1"/>
</dbReference>
<evidence type="ECO:0000256" key="1">
    <source>
        <dbReference type="ARBA" id="ARBA00004138"/>
    </source>
</evidence>